<dbReference type="EMBL" id="DS113291">
    <property type="protein sequence ID" value="EAY13094.1"/>
    <property type="molecule type" value="Genomic_DNA"/>
</dbReference>
<gene>
    <name evidence="1" type="ORF">TVAG_212760</name>
</gene>
<dbReference type="RefSeq" id="XP_001325317.1">
    <property type="nucleotide sequence ID" value="XM_001325282.1"/>
</dbReference>
<keyword evidence="2" id="KW-1185">Reference proteome</keyword>
<dbReference type="Proteomes" id="UP000001542">
    <property type="component" value="Unassembled WGS sequence"/>
</dbReference>
<accession>A2E2R6</accession>
<sequence>MSQVSQYADTWEYGTEITSKVTGPKYWKYKLKYEAQKAIALRDNKTISELIQASAQLRDQSKETFYTSQTMMILVSGLVSSQPDDETITNIGKELNRKLPKLPKTKVYKEILSRNANKAEDSEEFPEVVDGRLNIQSPGQYALVANENTDHSCDIILLRCNPIADLDIVETARSLNWDEYPILVNRIDMMPHDLDSWAAFHNLVINLNEAQVQEVANFVSYWKIIYKDLLNTEADDDFSHIVHFVFDLLHIIEQ</sequence>
<reference evidence="1" key="2">
    <citation type="journal article" date="2007" name="Science">
        <title>Draft genome sequence of the sexually transmitted pathogen Trichomonas vaginalis.</title>
        <authorList>
            <person name="Carlton J.M."/>
            <person name="Hirt R.P."/>
            <person name="Silva J.C."/>
            <person name="Delcher A.L."/>
            <person name="Schatz M."/>
            <person name="Zhao Q."/>
            <person name="Wortman J.R."/>
            <person name="Bidwell S.L."/>
            <person name="Alsmark U.C.M."/>
            <person name="Besteiro S."/>
            <person name="Sicheritz-Ponten T."/>
            <person name="Noel C.J."/>
            <person name="Dacks J.B."/>
            <person name="Foster P.G."/>
            <person name="Simillion C."/>
            <person name="Van de Peer Y."/>
            <person name="Miranda-Saavedra D."/>
            <person name="Barton G.J."/>
            <person name="Westrop G.D."/>
            <person name="Mueller S."/>
            <person name="Dessi D."/>
            <person name="Fiori P.L."/>
            <person name="Ren Q."/>
            <person name="Paulsen I."/>
            <person name="Zhang H."/>
            <person name="Bastida-Corcuera F.D."/>
            <person name="Simoes-Barbosa A."/>
            <person name="Brown M.T."/>
            <person name="Hayes R.D."/>
            <person name="Mukherjee M."/>
            <person name="Okumura C.Y."/>
            <person name="Schneider R."/>
            <person name="Smith A.J."/>
            <person name="Vanacova S."/>
            <person name="Villalvazo M."/>
            <person name="Haas B.J."/>
            <person name="Pertea M."/>
            <person name="Feldblyum T.V."/>
            <person name="Utterback T.R."/>
            <person name="Shu C.L."/>
            <person name="Osoegawa K."/>
            <person name="de Jong P.J."/>
            <person name="Hrdy I."/>
            <person name="Horvathova L."/>
            <person name="Zubacova Z."/>
            <person name="Dolezal P."/>
            <person name="Malik S.B."/>
            <person name="Logsdon J.M. Jr."/>
            <person name="Henze K."/>
            <person name="Gupta A."/>
            <person name="Wang C.C."/>
            <person name="Dunne R.L."/>
            <person name="Upcroft J.A."/>
            <person name="Upcroft P."/>
            <person name="White O."/>
            <person name="Salzberg S.L."/>
            <person name="Tang P."/>
            <person name="Chiu C.-H."/>
            <person name="Lee Y.-S."/>
            <person name="Embley T.M."/>
            <person name="Coombs G.H."/>
            <person name="Mottram J.C."/>
            <person name="Tachezy J."/>
            <person name="Fraser-Liggett C.M."/>
            <person name="Johnson P.J."/>
        </authorList>
    </citation>
    <scope>NUCLEOTIDE SEQUENCE [LARGE SCALE GENOMIC DNA]</scope>
    <source>
        <strain evidence="1">G3</strain>
    </source>
</reference>
<protein>
    <submittedName>
        <fullName evidence="1">Uncharacterized protein</fullName>
    </submittedName>
</protein>
<name>A2E2R6_TRIV3</name>
<dbReference type="VEuPathDB" id="TrichDB:TVAG_212760"/>
<evidence type="ECO:0000313" key="2">
    <source>
        <dbReference type="Proteomes" id="UP000001542"/>
    </source>
</evidence>
<dbReference type="AlphaFoldDB" id="A2E2R6"/>
<organism evidence="1 2">
    <name type="scientific">Trichomonas vaginalis (strain ATCC PRA-98 / G3)</name>
    <dbReference type="NCBI Taxonomy" id="412133"/>
    <lineage>
        <taxon>Eukaryota</taxon>
        <taxon>Metamonada</taxon>
        <taxon>Parabasalia</taxon>
        <taxon>Trichomonadida</taxon>
        <taxon>Trichomonadidae</taxon>
        <taxon>Trichomonas</taxon>
    </lineage>
</organism>
<reference evidence="1" key="1">
    <citation type="submission" date="2006-10" db="EMBL/GenBank/DDBJ databases">
        <authorList>
            <person name="Amadeo P."/>
            <person name="Zhao Q."/>
            <person name="Wortman J."/>
            <person name="Fraser-Liggett C."/>
            <person name="Carlton J."/>
        </authorList>
    </citation>
    <scope>NUCLEOTIDE SEQUENCE</scope>
    <source>
        <strain evidence="1">G3</strain>
    </source>
</reference>
<dbReference type="VEuPathDB" id="TrichDB:TVAGG3_0166620"/>
<dbReference type="InParanoid" id="A2E2R6"/>
<dbReference type="KEGG" id="tva:4771067"/>
<evidence type="ECO:0000313" key="1">
    <source>
        <dbReference type="EMBL" id="EAY13094.1"/>
    </source>
</evidence>
<proteinExistence type="predicted"/>